<dbReference type="Pfam" id="PF00583">
    <property type="entry name" value="Acetyltransf_1"/>
    <property type="match status" value="1"/>
</dbReference>
<evidence type="ECO:0000259" key="1">
    <source>
        <dbReference type="PROSITE" id="PS51186"/>
    </source>
</evidence>
<name>G4QNG3_GLANF</name>
<sequence>MLASTRFISITNRIHSGPKNAVSPQADFDSTLGAFRAMKLINPNTDLQKSYVSYIEELGDEERYPYPLDLKHKDFKALVRKLELYSKGLHLPDWLVPNTTFWLVEGNKILGCSHLRHCLNAELEKAGGHIGLGIRPSARGKGLGKILLNATIDKAVKMGIEKIHIHCYADNMQSRRMIESIGAVLESAINLDLPQKTVMRYVHDGSSY</sequence>
<dbReference type="KEGG" id="gni:GNIT_3673"/>
<organism evidence="2 3">
    <name type="scientific">Glaciecola nitratireducens (strain JCM 12485 / KCTC 12276 / FR1064)</name>
    <dbReference type="NCBI Taxonomy" id="1085623"/>
    <lineage>
        <taxon>Bacteria</taxon>
        <taxon>Pseudomonadati</taxon>
        <taxon>Pseudomonadota</taxon>
        <taxon>Gammaproteobacteria</taxon>
        <taxon>Alteromonadales</taxon>
        <taxon>Alteromonadaceae</taxon>
        <taxon>Brumicola</taxon>
    </lineage>
</organism>
<feature type="domain" description="N-acetyltransferase" evidence="1">
    <location>
        <begin position="54"/>
        <end position="208"/>
    </location>
</feature>
<protein>
    <submittedName>
        <fullName evidence="2">GNAT family acetyltransferase</fullName>
    </submittedName>
</protein>
<dbReference type="PANTHER" id="PTHR39173">
    <property type="entry name" value="ACETYLTRANSFERASE"/>
    <property type="match status" value="1"/>
</dbReference>
<dbReference type="Gene3D" id="3.40.630.30">
    <property type="match status" value="1"/>
</dbReference>
<dbReference type="PANTHER" id="PTHR39173:SF1">
    <property type="entry name" value="ACETYLTRANSFERASE"/>
    <property type="match status" value="1"/>
</dbReference>
<accession>G4QNG3</accession>
<dbReference type="Proteomes" id="UP000009282">
    <property type="component" value="Chromosome"/>
</dbReference>
<proteinExistence type="predicted"/>
<gene>
    <name evidence="2" type="ordered locus">GNIT_3673</name>
</gene>
<reference evidence="2 3" key="1">
    <citation type="journal article" date="2011" name="J. Bacteriol.">
        <title>Complete genome sequence of seawater bacterium Glaciecola nitratireducens FR1064T.</title>
        <authorList>
            <person name="Bian F."/>
            <person name="Qin Q.L."/>
            <person name="Xie B.B."/>
            <person name="Shu Y.L."/>
            <person name="Zhang X.Y."/>
            <person name="Yu Y."/>
            <person name="Chen B."/>
            <person name="Chen X.L."/>
            <person name="Zhou B.C."/>
            <person name="Zhang Y.Z."/>
        </authorList>
    </citation>
    <scope>NUCLEOTIDE SEQUENCE [LARGE SCALE GENOMIC DNA]</scope>
    <source>
        <strain evidence="3">JCM 12485 / KCTC 12276 / FR1064</strain>
    </source>
</reference>
<evidence type="ECO:0000313" key="2">
    <source>
        <dbReference type="EMBL" id="AEP31767.1"/>
    </source>
</evidence>
<dbReference type="GO" id="GO:0016747">
    <property type="term" value="F:acyltransferase activity, transferring groups other than amino-acyl groups"/>
    <property type="evidence" value="ECO:0007669"/>
    <property type="project" value="InterPro"/>
</dbReference>
<dbReference type="CDD" id="cd04301">
    <property type="entry name" value="NAT_SF"/>
    <property type="match status" value="1"/>
</dbReference>
<dbReference type="AlphaFoldDB" id="G4QNG3"/>
<dbReference type="EMBL" id="CP003060">
    <property type="protein sequence ID" value="AEP31767.1"/>
    <property type="molecule type" value="Genomic_DNA"/>
</dbReference>
<dbReference type="InterPro" id="IPR016181">
    <property type="entry name" value="Acyl_CoA_acyltransferase"/>
</dbReference>
<dbReference type="STRING" id="1085623.GNIT_3673"/>
<dbReference type="InterPro" id="IPR000182">
    <property type="entry name" value="GNAT_dom"/>
</dbReference>
<dbReference type="PROSITE" id="PS51186">
    <property type="entry name" value="GNAT"/>
    <property type="match status" value="1"/>
</dbReference>
<keyword evidence="3" id="KW-1185">Reference proteome</keyword>
<dbReference type="eggNOG" id="COG3981">
    <property type="taxonomic scope" value="Bacteria"/>
</dbReference>
<keyword evidence="2" id="KW-0808">Transferase</keyword>
<dbReference type="HOGENOM" id="CLU_113231_3_1_6"/>
<dbReference type="SUPFAM" id="SSF55729">
    <property type="entry name" value="Acyl-CoA N-acyltransferases (Nat)"/>
    <property type="match status" value="1"/>
</dbReference>
<evidence type="ECO:0000313" key="3">
    <source>
        <dbReference type="Proteomes" id="UP000009282"/>
    </source>
</evidence>